<comment type="caution">
    <text evidence="2">The sequence shown here is derived from an EMBL/GenBank/DDBJ whole genome shotgun (WGS) entry which is preliminary data.</text>
</comment>
<feature type="domain" description="N-acetyltransferase" evidence="1">
    <location>
        <begin position="240"/>
        <end position="395"/>
    </location>
</feature>
<dbReference type="InterPro" id="IPR000182">
    <property type="entry name" value="GNAT_dom"/>
</dbReference>
<dbReference type="PROSITE" id="PS51186">
    <property type="entry name" value="GNAT"/>
    <property type="match status" value="1"/>
</dbReference>
<reference evidence="3" key="1">
    <citation type="journal article" date="2019" name="Int. J. Syst. Evol. Microbiol.">
        <title>The Global Catalogue of Microorganisms (GCM) 10K type strain sequencing project: providing services to taxonomists for standard genome sequencing and annotation.</title>
        <authorList>
            <consortium name="The Broad Institute Genomics Platform"/>
            <consortium name="The Broad Institute Genome Sequencing Center for Infectious Disease"/>
            <person name="Wu L."/>
            <person name="Ma J."/>
        </authorList>
    </citation>
    <scope>NUCLEOTIDE SEQUENCE [LARGE SCALE GENOMIC DNA]</scope>
    <source>
        <strain evidence="3">JCM 18304</strain>
    </source>
</reference>
<protein>
    <recommendedName>
        <fullName evidence="1">N-acetyltransferase domain-containing protein</fullName>
    </recommendedName>
</protein>
<dbReference type="InterPro" id="IPR024747">
    <property type="entry name" value="Pyridox_Oxase-rel"/>
</dbReference>
<dbReference type="Pfam" id="PF12900">
    <property type="entry name" value="Pyridox_ox_2"/>
    <property type="match status" value="1"/>
</dbReference>
<dbReference type="RefSeq" id="WP_345627670.1">
    <property type="nucleotide sequence ID" value="NZ_BAABJQ010000004.1"/>
</dbReference>
<organism evidence="2 3">
    <name type="scientific">Rugosimonospora acidiphila</name>
    <dbReference type="NCBI Taxonomy" id="556531"/>
    <lineage>
        <taxon>Bacteria</taxon>
        <taxon>Bacillati</taxon>
        <taxon>Actinomycetota</taxon>
        <taxon>Actinomycetes</taxon>
        <taxon>Micromonosporales</taxon>
        <taxon>Micromonosporaceae</taxon>
        <taxon>Rugosimonospora</taxon>
    </lineage>
</organism>
<dbReference type="InterPro" id="IPR012349">
    <property type="entry name" value="Split_barrel_FMN-bd"/>
</dbReference>
<keyword evidence="3" id="KW-1185">Reference proteome</keyword>
<accession>A0ABP9RP28</accession>
<dbReference type="Gene3D" id="2.30.110.10">
    <property type="entry name" value="Electron Transport, Fmn-binding Protein, Chain A"/>
    <property type="match status" value="1"/>
</dbReference>
<dbReference type="EMBL" id="BAABJQ010000004">
    <property type="protein sequence ID" value="GAA5181670.1"/>
    <property type="molecule type" value="Genomic_DNA"/>
</dbReference>
<dbReference type="SUPFAM" id="SSF50475">
    <property type="entry name" value="FMN-binding split barrel"/>
    <property type="match status" value="1"/>
</dbReference>
<evidence type="ECO:0000313" key="3">
    <source>
        <dbReference type="Proteomes" id="UP001501570"/>
    </source>
</evidence>
<name>A0ABP9RP28_9ACTN</name>
<dbReference type="SUPFAM" id="SSF55729">
    <property type="entry name" value="Acyl-CoA N-acyltransferases (Nat)"/>
    <property type="match status" value="1"/>
</dbReference>
<dbReference type="PANTHER" id="PTHR43610:SF1">
    <property type="entry name" value="N-ACETYLTRANSFERASE DOMAIN-CONTAINING PROTEIN"/>
    <property type="match status" value="1"/>
</dbReference>
<dbReference type="InterPro" id="IPR016181">
    <property type="entry name" value="Acyl_CoA_acyltransferase"/>
</dbReference>
<dbReference type="PANTHER" id="PTHR43610">
    <property type="entry name" value="BLL6696 PROTEIN"/>
    <property type="match status" value="1"/>
</dbReference>
<proteinExistence type="predicted"/>
<dbReference type="Pfam" id="PF13302">
    <property type="entry name" value="Acetyltransf_3"/>
    <property type="match status" value="1"/>
</dbReference>
<dbReference type="Gene3D" id="3.40.630.30">
    <property type="match status" value="1"/>
</dbReference>
<gene>
    <name evidence="2" type="ORF">GCM10023322_16880</name>
</gene>
<dbReference type="Proteomes" id="UP001501570">
    <property type="component" value="Unassembled WGS sequence"/>
</dbReference>
<evidence type="ECO:0000313" key="2">
    <source>
        <dbReference type="EMBL" id="GAA5181670.1"/>
    </source>
</evidence>
<evidence type="ECO:0000259" key="1">
    <source>
        <dbReference type="PROSITE" id="PS51186"/>
    </source>
</evidence>
<sequence>MGTDYSVTARITPTRYPDRVSYRRDLAHAILDEAYVCHLGLIGDGLPRVLPTLFARVDDTLYVHGSTGSGPLLALRDGGPVCVTVTQLDALVFGRSQFHHSANYRSVVCYGTARPVTDPDEKSRAMTALVDKIANGRSADSRPPTPRELAATGVLALSLSEVSVKVRAGGPADDPDDLGLPYWAGIVPLRSTAGVPVPGDDVAVPVPGYLRPARSPWLEPVTMAGRHVILEPLDPCHAQALFEALDDDEAHRYIPQPRPTSPAEMAATVARLLSEAADGRRVPWVQRHPGTGEVIGTTSYAPADEINRGVHIGSTQLGQRWRRTGVNTEAKLLLMTRAFEDLGAVRVEWQTDILNSRSQAAIERLGATREGVLRRHKRRADGTWRDSVFYGMTVDEWPLAKKRLVERLSRG</sequence>